<reference evidence="2" key="1">
    <citation type="submission" date="2022-11" db="UniProtKB">
        <authorList>
            <consortium name="WormBaseParasite"/>
        </authorList>
    </citation>
    <scope>IDENTIFICATION</scope>
</reference>
<proteinExistence type="predicted"/>
<protein>
    <submittedName>
        <fullName evidence="2">Uncharacterized protein</fullName>
    </submittedName>
</protein>
<name>A0A915CTZ4_9BILA</name>
<dbReference type="AlphaFoldDB" id="A0A915CTZ4"/>
<evidence type="ECO:0000313" key="2">
    <source>
        <dbReference type="WBParaSite" id="jg1238"/>
    </source>
</evidence>
<evidence type="ECO:0000313" key="1">
    <source>
        <dbReference type="Proteomes" id="UP000887574"/>
    </source>
</evidence>
<sequence>MTGSSSSNYHLLAVTVIAGLFPTLRLPHHRFHLEHIVHNKSMRLDSKEDAMNEHCNQHTGLHRPPDEAIASAVLEIQTKLFNKLLMLWIKNRR</sequence>
<dbReference type="Proteomes" id="UP000887574">
    <property type="component" value="Unplaced"/>
</dbReference>
<accession>A0A915CTZ4</accession>
<organism evidence="1 2">
    <name type="scientific">Ditylenchus dipsaci</name>
    <dbReference type="NCBI Taxonomy" id="166011"/>
    <lineage>
        <taxon>Eukaryota</taxon>
        <taxon>Metazoa</taxon>
        <taxon>Ecdysozoa</taxon>
        <taxon>Nematoda</taxon>
        <taxon>Chromadorea</taxon>
        <taxon>Rhabditida</taxon>
        <taxon>Tylenchina</taxon>
        <taxon>Tylenchomorpha</taxon>
        <taxon>Sphaerularioidea</taxon>
        <taxon>Anguinidae</taxon>
        <taxon>Anguininae</taxon>
        <taxon>Ditylenchus</taxon>
    </lineage>
</organism>
<dbReference type="WBParaSite" id="jg1238">
    <property type="protein sequence ID" value="jg1238"/>
    <property type="gene ID" value="jg1238"/>
</dbReference>
<keyword evidence="1" id="KW-1185">Reference proteome</keyword>